<accession>A0ABD0YU00</accession>
<feature type="region of interest" description="Disordered" evidence="1">
    <location>
        <begin position="1"/>
        <end position="41"/>
    </location>
</feature>
<dbReference type="EMBL" id="JBFDAA010000003">
    <property type="protein sequence ID" value="KAL1138694.1"/>
    <property type="molecule type" value="Genomic_DNA"/>
</dbReference>
<comment type="caution">
    <text evidence="3">The sequence shown here is derived from an EMBL/GenBank/DDBJ whole genome shotgun (WGS) entry which is preliminary data.</text>
</comment>
<feature type="domain" description="DUF4774" evidence="2">
    <location>
        <begin position="45"/>
        <end position="90"/>
    </location>
</feature>
<sequence>MSIVGANRPPGSERAKSDEEDVGVADEGPNDTVAINKPPENASIAEAKPVAVSVAGVGGMASAQPVATAVVGHGGLALTRPIATAIAGIEGAENLVAGHPPPAAAAKSRLVPGSSDPSSNLVYGVLPPQAVIYLPVPLY</sequence>
<protein>
    <recommendedName>
        <fullName evidence="2">DUF4774 domain-containing protein</fullName>
    </recommendedName>
</protein>
<keyword evidence="4" id="KW-1185">Reference proteome</keyword>
<evidence type="ECO:0000256" key="1">
    <source>
        <dbReference type="SAM" id="MobiDB-lite"/>
    </source>
</evidence>
<dbReference type="InterPro" id="IPR031942">
    <property type="entry name" value="DUF4774"/>
</dbReference>
<dbReference type="Pfam" id="PF15999">
    <property type="entry name" value="DUF4774"/>
    <property type="match status" value="1"/>
</dbReference>
<reference evidence="3 4" key="1">
    <citation type="submission" date="2024-07" db="EMBL/GenBank/DDBJ databases">
        <title>Chromosome-level genome assembly of the water stick insect Ranatra chinensis (Heteroptera: Nepidae).</title>
        <authorList>
            <person name="Liu X."/>
        </authorList>
    </citation>
    <scope>NUCLEOTIDE SEQUENCE [LARGE SCALE GENOMIC DNA]</scope>
    <source>
        <strain evidence="3">Cailab_2021Rc</strain>
        <tissue evidence="3">Muscle</tissue>
    </source>
</reference>
<name>A0ABD0YU00_9HEMI</name>
<evidence type="ECO:0000259" key="2">
    <source>
        <dbReference type="Pfam" id="PF15999"/>
    </source>
</evidence>
<dbReference type="AlphaFoldDB" id="A0ABD0YU00"/>
<evidence type="ECO:0000313" key="3">
    <source>
        <dbReference type="EMBL" id="KAL1138694.1"/>
    </source>
</evidence>
<dbReference type="Proteomes" id="UP001558652">
    <property type="component" value="Unassembled WGS sequence"/>
</dbReference>
<evidence type="ECO:0000313" key="4">
    <source>
        <dbReference type="Proteomes" id="UP001558652"/>
    </source>
</evidence>
<organism evidence="3 4">
    <name type="scientific">Ranatra chinensis</name>
    <dbReference type="NCBI Taxonomy" id="642074"/>
    <lineage>
        <taxon>Eukaryota</taxon>
        <taxon>Metazoa</taxon>
        <taxon>Ecdysozoa</taxon>
        <taxon>Arthropoda</taxon>
        <taxon>Hexapoda</taxon>
        <taxon>Insecta</taxon>
        <taxon>Pterygota</taxon>
        <taxon>Neoptera</taxon>
        <taxon>Paraneoptera</taxon>
        <taxon>Hemiptera</taxon>
        <taxon>Heteroptera</taxon>
        <taxon>Panheteroptera</taxon>
        <taxon>Nepomorpha</taxon>
        <taxon>Nepidae</taxon>
        <taxon>Ranatrinae</taxon>
        <taxon>Ranatra</taxon>
    </lineage>
</organism>
<proteinExistence type="predicted"/>
<gene>
    <name evidence="3" type="ORF">AAG570_008756</name>
</gene>